<dbReference type="InterPro" id="IPR011761">
    <property type="entry name" value="ATP-grasp"/>
</dbReference>
<feature type="domain" description="ATP-grasp" evidence="2">
    <location>
        <begin position="163"/>
        <end position="395"/>
    </location>
</feature>
<evidence type="ECO:0000313" key="3">
    <source>
        <dbReference type="EMBL" id="ANY70755.1"/>
    </source>
</evidence>
<dbReference type="SUPFAM" id="SSF56059">
    <property type="entry name" value="Glutathione synthetase ATP-binding domain-like"/>
    <property type="match status" value="1"/>
</dbReference>
<dbReference type="PANTHER" id="PTHR21621:SF0">
    <property type="entry name" value="BETA-CITRYLGLUTAMATE SYNTHASE B-RELATED"/>
    <property type="match status" value="1"/>
</dbReference>
<dbReference type="PROSITE" id="PS50975">
    <property type="entry name" value="ATP_GRASP"/>
    <property type="match status" value="1"/>
</dbReference>
<dbReference type="NCBIfam" id="NF038074">
    <property type="entry name" value="fam_STM4014"/>
    <property type="match status" value="1"/>
</dbReference>
<dbReference type="GO" id="GO:0005737">
    <property type="term" value="C:cytoplasm"/>
    <property type="evidence" value="ECO:0007669"/>
    <property type="project" value="TreeGrafter"/>
</dbReference>
<protein>
    <recommendedName>
        <fullName evidence="2">ATP-grasp domain-containing protein</fullName>
    </recommendedName>
</protein>
<sequence>MQPYLIIGNPGNKRTLGLQAARHKLGLPPAIVLPYSDLLKRSIHLGELIQQMAANSQPLEGKPIIIRLEAPGENPLVERELIAWGAEFESSRKDLSSGLSVTAAESLRLPEQYGRILFPGQWYRGYCRLLAELREAAQQSEFPIRWVNDPADVAVMFDKRRCQQLLSQNGVPTPALPAPAGSIQDYESLLAAVQSSRMNRLFIKLAYGSAASGIIAYQRHPATGSEIAITTVGVEQHNGEQLYYNSGKLRRYTDHSTIRLIIDWVCGEGAQIERWIEKDSINGSSYDIRQLVVNGSPCHALARLSRTPITNLHLRNERLFITDGTLPTELKEQVEATAVSALAAFTGSSVAGIDVLVQKKRGRVYICDVNPFGDLLYHAEHKGMNTYEWQMSNLK</sequence>
<dbReference type="AlphaFoldDB" id="A0A1B2DST8"/>
<dbReference type="GO" id="GO:0009432">
    <property type="term" value="P:SOS response"/>
    <property type="evidence" value="ECO:0007669"/>
    <property type="project" value="TreeGrafter"/>
</dbReference>
<name>A0A1B2DST8_9BACL</name>
<dbReference type="GO" id="GO:0018169">
    <property type="term" value="F:ribosomal S6-glutamic acid ligase activity"/>
    <property type="evidence" value="ECO:0007669"/>
    <property type="project" value="TreeGrafter"/>
</dbReference>
<reference evidence="3" key="1">
    <citation type="submission" date="2016-08" db="EMBL/GenBank/DDBJ databases">
        <title>Complete Genome Seqeunce of Paenibacillus sp. BIHB 4019 from tea rhizoplane.</title>
        <authorList>
            <person name="Thakur R."/>
            <person name="Swarnkar M.K."/>
            <person name="Gulati A."/>
        </authorList>
    </citation>
    <scope>NUCLEOTIDE SEQUENCE [LARGE SCALE GENOMIC DNA]</scope>
    <source>
        <strain evidence="3">BIHB4019</strain>
    </source>
</reference>
<organism evidence="3">
    <name type="scientific">Paenibacillus sp. BIHB 4019</name>
    <dbReference type="NCBI Taxonomy" id="1870819"/>
    <lineage>
        <taxon>Bacteria</taxon>
        <taxon>Bacillati</taxon>
        <taxon>Bacillota</taxon>
        <taxon>Bacilli</taxon>
        <taxon>Bacillales</taxon>
        <taxon>Paenibacillaceae</taxon>
        <taxon>Paenibacillus</taxon>
    </lineage>
</organism>
<dbReference type="EMBL" id="CP016808">
    <property type="protein sequence ID" value="ANY70755.1"/>
    <property type="molecule type" value="Genomic_DNA"/>
</dbReference>
<dbReference type="GO" id="GO:0005524">
    <property type="term" value="F:ATP binding"/>
    <property type="evidence" value="ECO:0007669"/>
    <property type="project" value="UniProtKB-UniRule"/>
</dbReference>
<keyword evidence="1" id="KW-0067">ATP-binding</keyword>
<proteinExistence type="predicted"/>
<evidence type="ECO:0000256" key="1">
    <source>
        <dbReference type="PROSITE-ProRule" id="PRU00409"/>
    </source>
</evidence>
<evidence type="ECO:0000259" key="2">
    <source>
        <dbReference type="PROSITE" id="PS50975"/>
    </source>
</evidence>
<dbReference type="Gene3D" id="3.30.470.20">
    <property type="entry name" value="ATP-grasp fold, B domain"/>
    <property type="match status" value="1"/>
</dbReference>
<keyword evidence="1" id="KW-0547">Nucleotide-binding</keyword>
<dbReference type="GO" id="GO:0046872">
    <property type="term" value="F:metal ion binding"/>
    <property type="evidence" value="ECO:0007669"/>
    <property type="project" value="InterPro"/>
</dbReference>
<dbReference type="InterPro" id="IPR047778">
    <property type="entry name" value="STM4014-like"/>
</dbReference>
<gene>
    <name evidence="3" type="ORF">BBD42_14905</name>
</gene>
<accession>A0A1B2DST8</accession>
<dbReference type="PANTHER" id="PTHR21621">
    <property type="entry name" value="RIBOSOMAL PROTEIN S6 MODIFICATION PROTEIN"/>
    <property type="match status" value="1"/>
</dbReference>